<dbReference type="Pfam" id="PF00831">
    <property type="entry name" value="Ribosomal_L29"/>
    <property type="match status" value="1"/>
</dbReference>
<comment type="caution">
    <text evidence="6">The sequence shown here is derived from an EMBL/GenBank/DDBJ whole genome shotgun (WGS) entry which is preliminary data.</text>
</comment>
<dbReference type="InterPro" id="IPR001854">
    <property type="entry name" value="Ribosomal_uL29"/>
</dbReference>
<dbReference type="GO" id="GO:0005840">
    <property type="term" value="C:ribosome"/>
    <property type="evidence" value="ECO:0007669"/>
    <property type="project" value="UniProtKB-KW"/>
</dbReference>
<dbReference type="EMBL" id="MHMH01000008">
    <property type="protein sequence ID" value="OGZ24614.1"/>
    <property type="molecule type" value="Genomic_DNA"/>
</dbReference>
<organism evidence="6 7">
    <name type="scientific">Candidatus Nealsonbacteria bacterium RIFCSPLOWO2_01_FULL_43_32</name>
    <dbReference type="NCBI Taxonomy" id="1801672"/>
    <lineage>
        <taxon>Bacteria</taxon>
        <taxon>Candidatus Nealsoniibacteriota</taxon>
    </lineage>
</organism>
<gene>
    <name evidence="5" type="primary">rpmC</name>
    <name evidence="6" type="ORF">A2896_00695</name>
</gene>
<reference evidence="6 7" key="1">
    <citation type="journal article" date="2016" name="Nat. Commun.">
        <title>Thousands of microbial genomes shed light on interconnected biogeochemical processes in an aquifer system.</title>
        <authorList>
            <person name="Anantharaman K."/>
            <person name="Brown C.T."/>
            <person name="Hug L.A."/>
            <person name="Sharon I."/>
            <person name="Castelle C.J."/>
            <person name="Probst A.J."/>
            <person name="Thomas B.C."/>
            <person name="Singh A."/>
            <person name="Wilkins M.J."/>
            <person name="Karaoz U."/>
            <person name="Brodie E.L."/>
            <person name="Williams K.H."/>
            <person name="Hubbard S.S."/>
            <person name="Banfield J.F."/>
        </authorList>
    </citation>
    <scope>NUCLEOTIDE SEQUENCE [LARGE SCALE GENOMIC DNA]</scope>
</reference>
<proteinExistence type="inferred from homology"/>
<comment type="similarity">
    <text evidence="1 5">Belongs to the universal ribosomal protein uL29 family.</text>
</comment>
<keyword evidence="2 5" id="KW-0689">Ribosomal protein</keyword>
<sequence length="76" mass="8711">MKTSEFKQKPKSELQKMLVDSRERLRSLKFDLASGKVKNVREIRELKKTIARILTLLTESRQGGTKVKKIAKPSSP</sequence>
<evidence type="ECO:0000313" key="6">
    <source>
        <dbReference type="EMBL" id="OGZ24614.1"/>
    </source>
</evidence>
<protein>
    <recommendedName>
        <fullName evidence="4 5">Large ribosomal subunit protein uL29</fullName>
    </recommendedName>
</protein>
<dbReference type="Proteomes" id="UP000178647">
    <property type="component" value="Unassembled WGS sequence"/>
</dbReference>
<dbReference type="SUPFAM" id="SSF46561">
    <property type="entry name" value="Ribosomal protein L29 (L29p)"/>
    <property type="match status" value="1"/>
</dbReference>
<dbReference type="GO" id="GO:0006412">
    <property type="term" value="P:translation"/>
    <property type="evidence" value="ECO:0007669"/>
    <property type="project" value="UniProtKB-UniRule"/>
</dbReference>
<evidence type="ECO:0000256" key="3">
    <source>
        <dbReference type="ARBA" id="ARBA00023274"/>
    </source>
</evidence>
<dbReference type="AlphaFoldDB" id="A0A1G2EFP6"/>
<dbReference type="NCBIfam" id="TIGR00012">
    <property type="entry name" value="L29"/>
    <property type="match status" value="1"/>
</dbReference>
<evidence type="ECO:0000256" key="1">
    <source>
        <dbReference type="ARBA" id="ARBA00009254"/>
    </source>
</evidence>
<evidence type="ECO:0000256" key="5">
    <source>
        <dbReference type="HAMAP-Rule" id="MF_00374"/>
    </source>
</evidence>
<evidence type="ECO:0000313" key="7">
    <source>
        <dbReference type="Proteomes" id="UP000178647"/>
    </source>
</evidence>
<name>A0A1G2EFP6_9BACT</name>
<dbReference type="Gene3D" id="1.10.287.310">
    <property type="match status" value="1"/>
</dbReference>
<dbReference type="STRING" id="1801672.A2896_00695"/>
<dbReference type="GO" id="GO:1990904">
    <property type="term" value="C:ribonucleoprotein complex"/>
    <property type="evidence" value="ECO:0007669"/>
    <property type="project" value="UniProtKB-KW"/>
</dbReference>
<evidence type="ECO:0000256" key="2">
    <source>
        <dbReference type="ARBA" id="ARBA00022980"/>
    </source>
</evidence>
<dbReference type="GO" id="GO:0003735">
    <property type="term" value="F:structural constituent of ribosome"/>
    <property type="evidence" value="ECO:0007669"/>
    <property type="project" value="InterPro"/>
</dbReference>
<evidence type="ECO:0000256" key="4">
    <source>
        <dbReference type="ARBA" id="ARBA00035204"/>
    </source>
</evidence>
<dbReference type="HAMAP" id="MF_00374">
    <property type="entry name" value="Ribosomal_uL29"/>
    <property type="match status" value="1"/>
</dbReference>
<keyword evidence="3 5" id="KW-0687">Ribonucleoprotein</keyword>
<dbReference type="CDD" id="cd00427">
    <property type="entry name" value="Ribosomal_L29_HIP"/>
    <property type="match status" value="1"/>
</dbReference>
<accession>A0A1G2EFP6</accession>
<dbReference type="InterPro" id="IPR036049">
    <property type="entry name" value="Ribosomal_uL29_sf"/>
</dbReference>